<dbReference type="PANTHER" id="PTHR19375">
    <property type="entry name" value="HEAT SHOCK PROTEIN 70KDA"/>
    <property type="match status" value="1"/>
</dbReference>
<reference evidence="3 4" key="1">
    <citation type="submission" date="2023-04" db="EMBL/GenBank/DDBJ databases">
        <title>Genome of Basidiobolus ranarum AG-B5.</title>
        <authorList>
            <person name="Stajich J.E."/>
            <person name="Carter-House D."/>
            <person name="Gryganskyi A."/>
        </authorList>
    </citation>
    <scope>NUCLEOTIDE SEQUENCE [LARGE SCALE GENOMIC DNA]</scope>
    <source>
        <strain evidence="3 4">AG-B5</strain>
    </source>
</reference>
<evidence type="ECO:0000313" key="4">
    <source>
        <dbReference type="Proteomes" id="UP001479436"/>
    </source>
</evidence>
<protein>
    <submittedName>
        <fullName evidence="3">Hsp70 chaperone</fullName>
    </submittedName>
</protein>
<sequence>MPNDSEVQSDMKHWSFKVVDKDTKPLIQVEYNGETKTFAPEETSSMILLKMKDTAEVYLGTEVKNAIVTIPAYHNDSQSQATKDAGAIAGMNVLRIINEPTAATIAYGLDQKSSGEKNVLIFDLGGGTFDVFLLTVEDGIL</sequence>
<dbReference type="Pfam" id="PF00012">
    <property type="entry name" value="HSP70"/>
    <property type="match status" value="1"/>
</dbReference>
<name>A0ABR2VK34_9FUNG</name>
<evidence type="ECO:0000256" key="2">
    <source>
        <dbReference type="ARBA" id="ARBA00022840"/>
    </source>
</evidence>
<keyword evidence="1" id="KW-0547">Nucleotide-binding</keyword>
<dbReference type="Proteomes" id="UP001479436">
    <property type="component" value="Unassembled WGS sequence"/>
</dbReference>
<dbReference type="Gene3D" id="3.30.30.30">
    <property type="match status" value="1"/>
</dbReference>
<dbReference type="Gene3D" id="3.30.420.40">
    <property type="match status" value="2"/>
</dbReference>
<dbReference type="EMBL" id="JASJQH010011004">
    <property type="protein sequence ID" value="KAK9667577.1"/>
    <property type="molecule type" value="Genomic_DNA"/>
</dbReference>
<keyword evidence="2" id="KW-0067">ATP-binding</keyword>
<accession>A0ABR2VK34</accession>
<evidence type="ECO:0000256" key="1">
    <source>
        <dbReference type="ARBA" id="ARBA00022741"/>
    </source>
</evidence>
<gene>
    <name evidence="3" type="primary">SSA2_22</name>
    <name evidence="3" type="ORF">K7432_018674</name>
</gene>
<comment type="caution">
    <text evidence="3">The sequence shown here is derived from an EMBL/GenBank/DDBJ whole genome shotgun (WGS) entry which is preliminary data.</text>
</comment>
<organism evidence="3 4">
    <name type="scientific">Basidiobolus ranarum</name>
    <dbReference type="NCBI Taxonomy" id="34480"/>
    <lineage>
        <taxon>Eukaryota</taxon>
        <taxon>Fungi</taxon>
        <taxon>Fungi incertae sedis</taxon>
        <taxon>Zoopagomycota</taxon>
        <taxon>Entomophthoromycotina</taxon>
        <taxon>Basidiobolomycetes</taxon>
        <taxon>Basidiobolales</taxon>
        <taxon>Basidiobolaceae</taxon>
        <taxon>Basidiobolus</taxon>
    </lineage>
</organism>
<dbReference type="InterPro" id="IPR013126">
    <property type="entry name" value="Hsp_70_fam"/>
</dbReference>
<dbReference type="InterPro" id="IPR043129">
    <property type="entry name" value="ATPase_NBD"/>
</dbReference>
<proteinExistence type="predicted"/>
<dbReference type="SUPFAM" id="SSF53067">
    <property type="entry name" value="Actin-like ATPase domain"/>
    <property type="match status" value="1"/>
</dbReference>
<evidence type="ECO:0000313" key="3">
    <source>
        <dbReference type="EMBL" id="KAK9667577.1"/>
    </source>
</evidence>
<keyword evidence="4" id="KW-1185">Reference proteome</keyword>
<dbReference type="PRINTS" id="PR00301">
    <property type="entry name" value="HEATSHOCK70"/>
</dbReference>